<proteinExistence type="predicted"/>
<dbReference type="EMBL" id="CP136336">
    <property type="protein sequence ID" value="WOB06420.1"/>
    <property type="molecule type" value="Genomic_DNA"/>
</dbReference>
<dbReference type="SMART" id="SM00304">
    <property type="entry name" value="HAMP"/>
    <property type="match status" value="1"/>
</dbReference>
<feature type="domain" description="GGDEF" evidence="3">
    <location>
        <begin position="263"/>
        <end position="392"/>
    </location>
</feature>
<gene>
    <name evidence="4" type="ORF">RXV79_15975</name>
</gene>
<dbReference type="Pfam" id="PF00990">
    <property type="entry name" value="GGDEF"/>
    <property type="match status" value="1"/>
</dbReference>
<dbReference type="Pfam" id="PF00672">
    <property type="entry name" value="HAMP"/>
    <property type="match status" value="1"/>
</dbReference>
<evidence type="ECO:0000313" key="5">
    <source>
        <dbReference type="Proteomes" id="UP001303946"/>
    </source>
</evidence>
<dbReference type="CDD" id="cd01948">
    <property type="entry name" value="EAL"/>
    <property type="match status" value="1"/>
</dbReference>
<dbReference type="PANTHER" id="PTHR33121:SF32">
    <property type="entry name" value="RNASE E SPECIFICITY FACTOR CSRD"/>
    <property type="match status" value="1"/>
</dbReference>
<reference evidence="4 5" key="1">
    <citation type="submission" date="2023-10" db="EMBL/GenBank/DDBJ databases">
        <title>Bacteria for the degradation of biodegradable plastic PBAT(Polybutylene adipate terephthalate).</title>
        <authorList>
            <person name="Weon H.-Y."/>
            <person name="Yeon J."/>
        </authorList>
    </citation>
    <scope>NUCLEOTIDE SEQUENCE [LARGE SCALE GENOMIC DNA]</scope>
    <source>
        <strain evidence="4 5">SBD 7-3</strain>
    </source>
</reference>
<accession>A0ABZ0CTZ0</accession>
<dbReference type="Gene3D" id="3.30.110.200">
    <property type="match status" value="1"/>
</dbReference>
<protein>
    <submittedName>
        <fullName evidence="4">EAL domain-containing protein</fullName>
    </submittedName>
</protein>
<dbReference type="InterPro" id="IPR029787">
    <property type="entry name" value="Nucleotide_cyclase"/>
</dbReference>
<dbReference type="InterPro" id="IPR032244">
    <property type="entry name" value="LapD_MoxY_N"/>
</dbReference>
<organism evidence="4 5">
    <name type="scientific">Piscinibacter gummiphilus</name>
    <dbReference type="NCBI Taxonomy" id="946333"/>
    <lineage>
        <taxon>Bacteria</taxon>
        <taxon>Pseudomonadati</taxon>
        <taxon>Pseudomonadota</taxon>
        <taxon>Betaproteobacteria</taxon>
        <taxon>Burkholderiales</taxon>
        <taxon>Sphaerotilaceae</taxon>
        <taxon>Piscinibacter</taxon>
    </lineage>
</organism>
<evidence type="ECO:0000259" key="2">
    <source>
        <dbReference type="PROSITE" id="PS50885"/>
    </source>
</evidence>
<dbReference type="Pfam" id="PF16448">
    <property type="entry name" value="LapD_MoxY_N"/>
    <property type="match status" value="1"/>
</dbReference>
<sequence>MSLIRQIWLLMLSTVLLAYAGSVTVSVESARHYLQTQLRLKNADNATSLALALSQQKGDRELMGLLMAAQFDTGFYRRIKFIAADGSVPFVREAQATGQVAPAWFVKLVPIDSDPGFAQVSDGWRALGKVEVVSHSFFAHDELWSGTVRTAAALAVVGLLAGAIGAVLMRRIRKPLDSTVEQAHALVAGEFRIVPEPRAPELQRLTRAMNTMVSRLRVTFQAQADQLDTLHKQANLDRLTGLSNRAHFLGQLTAALQREDGTAEGGLVLLRVIDLAGINRSLGHAGADRVITTISQALKPYAERARGCFLGRLNGSDFALCLPVPGVARETAQALSDALSVLLTSLGGSAGVCMGAIELRRDMTPAQVMSAADAALARAEARGRFAVELSNEPEHSVAMLGEAAWRQRIRDALVQGRVHLVNFPVVNGRGEMLHLECPLRLQLEEQGEFEPAARWLPLAMRSRLTVDVDERALALALAESGADGQPRCVNLSPASLADSSFSSRLRALLWDSPRVARLIWLEVSESAAVEHFDLLQELSRQLRPTGVRFGLEHAGERLGLIPRLFEAGLDYVKLDASMITGVGSDDHRATFVRGTVTLLHGLSLQVYAEGVADETDAKALWECGIDGATGPYISRQAAPGSH</sequence>
<evidence type="ECO:0000313" key="4">
    <source>
        <dbReference type="EMBL" id="WOB06420.1"/>
    </source>
</evidence>
<dbReference type="Gene3D" id="3.20.20.450">
    <property type="entry name" value="EAL domain"/>
    <property type="match status" value="1"/>
</dbReference>
<dbReference type="InterPro" id="IPR001633">
    <property type="entry name" value="EAL_dom"/>
</dbReference>
<dbReference type="SUPFAM" id="SSF55073">
    <property type="entry name" value="Nucleotide cyclase"/>
    <property type="match status" value="1"/>
</dbReference>
<dbReference type="Gene3D" id="6.20.270.20">
    <property type="entry name" value="LapD/MoxY periplasmic domain"/>
    <property type="match status" value="1"/>
</dbReference>
<dbReference type="Pfam" id="PF00563">
    <property type="entry name" value="EAL"/>
    <property type="match status" value="1"/>
</dbReference>
<dbReference type="Gene3D" id="3.30.70.270">
    <property type="match status" value="1"/>
</dbReference>
<evidence type="ECO:0000259" key="3">
    <source>
        <dbReference type="PROSITE" id="PS50887"/>
    </source>
</evidence>
<dbReference type="InterPro" id="IPR050706">
    <property type="entry name" value="Cyclic-di-GMP_PDE-like"/>
</dbReference>
<dbReference type="InterPro" id="IPR042461">
    <property type="entry name" value="LapD_MoxY_peri_C"/>
</dbReference>
<dbReference type="InterPro" id="IPR043128">
    <property type="entry name" value="Rev_trsase/Diguanyl_cyclase"/>
</dbReference>
<dbReference type="RefSeq" id="WP_316698856.1">
    <property type="nucleotide sequence ID" value="NZ_CP136336.1"/>
</dbReference>
<dbReference type="InterPro" id="IPR035919">
    <property type="entry name" value="EAL_sf"/>
</dbReference>
<feature type="domain" description="EAL" evidence="1">
    <location>
        <begin position="402"/>
        <end position="642"/>
    </location>
</feature>
<dbReference type="PROSITE" id="PS50887">
    <property type="entry name" value="GGDEF"/>
    <property type="match status" value="1"/>
</dbReference>
<dbReference type="NCBIfam" id="TIGR00254">
    <property type="entry name" value="GGDEF"/>
    <property type="match status" value="1"/>
</dbReference>
<name>A0ABZ0CTZ0_9BURK</name>
<dbReference type="SMART" id="SM00267">
    <property type="entry name" value="GGDEF"/>
    <property type="match status" value="1"/>
</dbReference>
<dbReference type="Gene3D" id="6.10.340.10">
    <property type="match status" value="1"/>
</dbReference>
<feature type="domain" description="HAMP" evidence="2">
    <location>
        <begin position="170"/>
        <end position="221"/>
    </location>
</feature>
<dbReference type="InterPro" id="IPR000160">
    <property type="entry name" value="GGDEF_dom"/>
</dbReference>
<dbReference type="PROSITE" id="PS50883">
    <property type="entry name" value="EAL"/>
    <property type="match status" value="1"/>
</dbReference>
<dbReference type="CDD" id="cd06225">
    <property type="entry name" value="HAMP"/>
    <property type="match status" value="1"/>
</dbReference>
<dbReference type="InterPro" id="IPR003660">
    <property type="entry name" value="HAMP_dom"/>
</dbReference>
<dbReference type="PROSITE" id="PS50885">
    <property type="entry name" value="HAMP"/>
    <property type="match status" value="1"/>
</dbReference>
<keyword evidence="5" id="KW-1185">Reference proteome</keyword>
<dbReference type="SUPFAM" id="SSF141868">
    <property type="entry name" value="EAL domain-like"/>
    <property type="match status" value="1"/>
</dbReference>
<dbReference type="SMART" id="SM00052">
    <property type="entry name" value="EAL"/>
    <property type="match status" value="1"/>
</dbReference>
<dbReference type="PANTHER" id="PTHR33121">
    <property type="entry name" value="CYCLIC DI-GMP PHOSPHODIESTERASE PDEF"/>
    <property type="match status" value="1"/>
</dbReference>
<dbReference type="Proteomes" id="UP001303946">
    <property type="component" value="Chromosome"/>
</dbReference>
<evidence type="ECO:0000259" key="1">
    <source>
        <dbReference type="PROSITE" id="PS50883"/>
    </source>
</evidence>